<protein>
    <submittedName>
        <fullName evidence="2">Uncharacterized protein</fullName>
    </submittedName>
</protein>
<name>A0A6C0IU69_9ZZZZ</name>
<feature type="region of interest" description="Disordered" evidence="1">
    <location>
        <begin position="149"/>
        <end position="180"/>
    </location>
</feature>
<organism evidence="2">
    <name type="scientific">viral metagenome</name>
    <dbReference type="NCBI Taxonomy" id="1070528"/>
    <lineage>
        <taxon>unclassified sequences</taxon>
        <taxon>metagenomes</taxon>
        <taxon>organismal metagenomes</taxon>
    </lineage>
</organism>
<evidence type="ECO:0000256" key="1">
    <source>
        <dbReference type="SAM" id="MobiDB-lite"/>
    </source>
</evidence>
<dbReference type="EMBL" id="MN740250">
    <property type="protein sequence ID" value="QHT96035.1"/>
    <property type="molecule type" value="Genomic_DNA"/>
</dbReference>
<evidence type="ECO:0000313" key="2">
    <source>
        <dbReference type="EMBL" id="QHT96035.1"/>
    </source>
</evidence>
<dbReference type="InterPro" id="IPR036116">
    <property type="entry name" value="FN3_sf"/>
</dbReference>
<reference evidence="2" key="1">
    <citation type="journal article" date="2020" name="Nature">
        <title>Giant virus diversity and host interactions through global metagenomics.</title>
        <authorList>
            <person name="Schulz F."/>
            <person name="Roux S."/>
            <person name="Paez-Espino D."/>
            <person name="Jungbluth S."/>
            <person name="Walsh D.A."/>
            <person name="Denef V.J."/>
            <person name="McMahon K.D."/>
            <person name="Konstantinidis K.T."/>
            <person name="Eloe-Fadrosh E.A."/>
            <person name="Kyrpides N.C."/>
            <person name="Woyke T."/>
        </authorList>
    </citation>
    <scope>NUCLEOTIDE SEQUENCE</scope>
    <source>
        <strain evidence="2">GVMAG-M-3300024301-20</strain>
    </source>
</reference>
<dbReference type="SUPFAM" id="SSF49265">
    <property type="entry name" value="Fibronectin type III"/>
    <property type="match status" value="1"/>
</dbReference>
<feature type="compositionally biased region" description="Low complexity" evidence="1">
    <location>
        <begin position="149"/>
        <end position="161"/>
    </location>
</feature>
<sequence>MSCIENGINSGCYLPQPPREWSRVQNSCSLVNDSTSNGFVKLPYSNKLVPSPLVSYNLQMLAKGNVLQYKANSGNLTKAQRYSKIARGQWTNRNTTWASQSTNGITNPNTSSLKRVDTFNIALDPISGQVLGPTLLPVTCPQPINNVYPSIPSTIQSSTSEPPVPPPPPPVPPSGPTVPPVPQLPDTPPIVIQDSGSMVCSIQENICTGETKSFKANQICNLTTDSDVPGRIEPLCWNDGTPTWYPRQRYTMSNSTNKWPINAKFIQSAIRPSPPIIIDVSYSNNNLTLKWKQTHPLCLPINKYFIYQNNILIQIVNANIFTTSISIQQPGTYQYYVISVSNNIQSNSSNIETIII</sequence>
<feature type="compositionally biased region" description="Pro residues" evidence="1">
    <location>
        <begin position="162"/>
        <end position="180"/>
    </location>
</feature>
<proteinExistence type="predicted"/>
<dbReference type="AlphaFoldDB" id="A0A6C0IU69"/>
<accession>A0A6C0IU69</accession>